<gene>
    <name evidence="1" type="ORF">PSYMO_37347</name>
</gene>
<sequence length="37" mass="4161">GLAIPLIRCGISNIQRLKVKTFKNPSDIRVIVDAHHH</sequence>
<proteinExistence type="predicted"/>
<protein>
    <submittedName>
        <fullName evidence="1">Uncharacterized protein</fullName>
    </submittedName>
</protein>
<evidence type="ECO:0000313" key="1">
    <source>
        <dbReference type="EMBL" id="EGH26840.1"/>
    </source>
</evidence>
<evidence type="ECO:0000313" key="2">
    <source>
        <dbReference type="Proteomes" id="UP000003465"/>
    </source>
</evidence>
<dbReference type="EMBL" id="AEAG01002929">
    <property type="protein sequence ID" value="EGH26840.1"/>
    <property type="molecule type" value="Genomic_DNA"/>
</dbReference>
<feature type="non-terminal residue" evidence="1">
    <location>
        <position position="37"/>
    </location>
</feature>
<dbReference type="AlphaFoldDB" id="A0A656GNK6"/>
<comment type="caution">
    <text evidence="1">The sequence shown here is derived from an EMBL/GenBank/DDBJ whole genome shotgun (WGS) entry which is preliminary data.</text>
</comment>
<organism evidence="1 2">
    <name type="scientific">Pseudomonas amygdali pv. mori str. 301020</name>
    <dbReference type="NCBI Taxonomy" id="629261"/>
    <lineage>
        <taxon>Bacteria</taxon>
        <taxon>Pseudomonadati</taxon>
        <taxon>Pseudomonadota</taxon>
        <taxon>Gammaproteobacteria</taxon>
        <taxon>Pseudomonadales</taxon>
        <taxon>Pseudomonadaceae</taxon>
        <taxon>Pseudomonas</taxon>
        <taxon>Pseudomonas amygdali</taxon>
    </lineage>
</organism>
<dbReference type="Proteomes" id="UP000003465">
    <property type="component" value="Unassembled WGS sequence"/>
</dbReference>
<name>A0A656GNK6_PSEA0</name>
<feature type="non-terminal residue" evidence="1">
    <location>
        <position position="1"/>
    </location>
</feature>
<accession>A0A656GNK6</accession>
<reference evidence="1 2" key="1">
    <citation type="journal article" date="2011" name="PLoS Pathog.">
        <title>Dynamic evolution of pathogenicity revealed by sequencing and comparative genomics of 19 Pseudomonas syringae isolates.</title>
        <authorList>
            <person name="Baltrus D.A."/>
            <person name="Nishimura M.T."/>
            <person name="Romanchuk A."/>
            <person name="Chang J.H."/>
            <person name="Mukhtar M.S."/>
            <person name="Cherkis K."/>
            <person name="Roach J."/>
            <person name="Grant S.R."/>
            <person name="Jones C.D."/>
            <person name="Dangl J.L."/>
        </authorList>
    </citation>
    <scope>NUCLEOTIDE SEQUENCE [LARGE SCALE GENOMIC DNA]</scope>
    <source>
        <strain evidence="1 2">301020</strain>
    </source>
</reference>